<proteinExistence type="predicted"/>
<dbReference type="EMBL" id="CP015231">
    <property type="protein sequence ID" value="ANP42912.1"/>
    <property type="molecule type" value="Genomic_DNA"/>
</dbReference>
<dbReference type="GO" id="GO:0019068">
    <property type="term" value="P:virion assembly"/>
    <property type="evidence" value="ECO:0007669"/>
    <property type="project" value="InterPro"/>
</dbReference>
<dbReference type="RefSeq" id="WP_005635102.1">
    <property type="nucleotide sequence ID" value="NZ_CP015231.1"/>
</dbReference>
<organism evidence="1 2">
    <name type="scientific">Tritonibacter mobilis F1926</name>
    <dbReference type="NCBI Taxonomy" id="1265309"/>
    <lineage>
        <taxon>Bacteria</taxon>
        <taxon>Pseudomonadati</taxon>
        <taxon>Pseudomonadota</taxon>
        <taxon>Alphaproteobacteria</taxon>
        <taxon>Rhodobacterales</taxon>
        <taxon>Paracoccaceae</taxon>
        <taxon>Tritonibacter</taxon>
    </lineage>
</organism>
<protein>
    <submittedName>
        <fullName evidence="1">Uncharacterized protein</fullName>
    </submittedName>
</protein>
<dbReference type="GeneID" id="28252028"/>
<gene>
    <name evidence="1" type="ORF">K529_019300</name>
</gene>
<dbReference type="Pfam" id="PF05354">
    <property type="entry name" value="Phage_attach"/>
    <property type="match status" value="1"/>
</dbReference>
<accession>A0A1B1A8K9</accession>
<dbReference type="OrthoDB" id="7693309at2"/>
<dbReference type="KEGG" id="rmb:K529_019300"/>
<reference evidence="1 2" key="1">
    <citation type="journal article" date="2016" name="ISME J.">
        <title>Global occurrence and heterogeneity of the Roseobacter-clade species Ruegeria mobilis.</title>
        <authorList>
            <person name="Sonnenschein E."/>
            <person name="Gram L."/>
        </authorList>
    </citation>
    <scope>NUCLEOTIDE SEQUENCE [LARGE SCALE GENOMIC DNA]</scope>
    <source>
        <strain evidence="1 2">F1926</strain>
        <plasmid evidence="1 2">unnamed1</plasmid>
    </source>
</reference>
<dbReference type="AlphaFoldDB" id="A0A1B1A8K9"/>
<dbReference type="InterPro" id="IPR008018">
    <property type="entry name" value="Phage_tail_attach_FII"/>
</dbReference>
<dbReference type="Proteomes" id="UP000013243">
    <property type="component" value="Plasmid unnamed1"/>
</dbReference>
<sequence>MQGPFRGVASSLARAFGGTVTLHHGAPQARDTIAVFRMVPRRVEGHNGLEIETLVPVLRAPRHELADLSEGDLVDPKDGQIYRFLFLEESSSPASDALVTAQLEVVE</sequence>
<evidence type="ECO:0000313" key="2">
    <source>
        <dbReference type="Proteomes" id="UP000013243"/>
    </source>
</evidence>
<evidence type="ECO:0000313" key="1">
    <source>
        <dbReference type="EMBL" id="ANP42912.1"/>
    </source>
</evidence>
<keyword evidence="1" id="KW-0614">Plasmid</keyword>
<name>A0A1B1A8K9_9RHOB</name>
<geneLocation type="plasmid" evidence="1 2">
    <name>unnamed1</name>
</geneLocation>